<comment type="caution">
    <text evidence="1">The sequence shown here is derived from an EMBL/GenBank/DDBJ whole genome shotgun (WGS) entry which is preliminary data.</text>
</comment>
<proteinExistence type="predicted"/>
<name>A0ABR4K684_9EURO</name>
<gene>
    <name evidence="1" type="ORF">BJY01DRAFT_246588</name>
</gene>
<dbReference type="Proteomes" id="UP001610446">
    <property type="component" value="Unassembled WGS sequence"/>
</dbReference>
<dbReference type="EMBL" id="JBFXLU010000053">
    <property type="protein sequence ID" value="KAL2847822.1"/>
    <property type="molecule type" value="Genomic_DNA"/>
</dbReference>
<sequence>MPCEDLSKLCPDCLNRASVLSDPIGREYIPVNSLRVPKATMPVRFDAEMTTANTFDIRVAGESIGRQLAAKLEPYLKVGRSSKIRRFHMWIRTTTADAERATSAQKSSRVLISLLFDVQPTEQRSYENLAENLALNIPTTFSNASGGFELAVGAWASKTMNAVDHDHPSAFRLRWFSNLHSSQPGCVPYMIWSNFPPLKYGEYRPARVIELPWFIYREEHPTTTTRKPAGAA</sequence>
<reference evidence="1 2" key="1">
    <citation type="submission" date="2024-07" db="EMBL/GenBank/DDBJ databases">
        <title>Section-level genome sequencing and comparative genomics of Aspergillus sections Usti and Cavernicolus.</title>
        <authorList>
            <consortium name="Lawrence Berkeley National Laboratory"/>
            <person name="Nybo J.L."/>
            <person name="Vesth T.C."/>
            <person name="Theobald S."/>
            <person name="Frisvad J.C."/>
            <person name="Larsen T.O."/>
            <person name="Kjaerboelling I."/>
            <person name="Rothschild-Mancinelli K."/>
            <person name="Lyhne E.K."/>
            <person name="Kogle M.E."/>
            <person name="Barry K."/>
            <person name="Clum A."/>
            <person name="Na H."/>
            <person name="Ledsgaard L."/>
            <person name="Lin J."/>
            <person name="Lipzen A."/>
            <person name="Kuo A."/>
            <person name="Riley R."/>
            <person name="Mondo S."/>
            <person name="Labutti K."/>
            <person name="Haridas S."/>
            <person name="Pangalinan J."/>
            <person name="Salamov A.A."/>
            <person name="Simmons B.A."/>
            <person name="Magnuson J.K."/>
            <person name="Chen J."/>
            <person name="Drula E."/>
            <person name="Henrissat B."/>
            <person name="Wiebenga A."/>
            <person name="Lubbers R.J."/>
            <person name="Gomes A.C."/>
            <person name="Makela M.R."/>
            <person name="Stajich J."/>
            <person name="Grigoriev I.V."/>
            <person name="Mortensen U.H."/>
            <person name="De Vries R.P."/>
            <person name="Baker S.E."/>
            <person name="Andersen M.R."/>
        </authorList>
    </citation>
    <scope>NUCLEOTIDE SEQUENCE [LARGE SCALE GENOMIC DNA]</scope>
    <source>
        <strain evidence="1 2">CBS 123904</strain>
    </source>
</reference>
<keyword evidence="2" id="KW-1185">Reference proteome</keyword>
<protein>
    <submittedName>
        <fullName evidence="1">Uncharacterized protein</fullName>
    </submittedName>
</protein>
<evidence type="ECO:0000313" key="2">
    <source>
        <dbReference type="Proteomes" id="UP001610446"/>
    </source>
</evidence>
<organism evidence="1 2">
    <name type="scientific">Aspergillus pseudoustus</name>
    <dbReference type="NCBI Taxonomy" id="1810923"/>
    <lineage>
        <taxon>Eukaryota</taxon>
        <taxon>Fungi</taxon>
        <taxon>Dikarya</taxon>
        <taxon>Ascomycota</taxon>
        <taxon>Pezizomycotina</taxon>
        <taxon>Eurotiomycetes</taxon>
        <taxon>Eurotiomycetidae</taxon>
        <taxon>Eurotiales</taxon>
        <taxon>Aspergillaceae</taxon>
        <taxon>Aspergillus</taxon>
        <taxon>Aspergillus subgen. Nidulantes</taxon>
    </lineage>
</organism>
<accession>A0ABR4K684</accession>
<evidence type="ECO:0000313" key="1">
    <source>
        <dbReference type="EMBL" id="KAL2847822.1"/>
    </source>
</evidence>